<dbReference type="InterPro" id="IPR038081">
    <property type="entry name" value="CalX-like_sf"/>
</dbReference>
<evidence type="ECO:0000256" key="1">
    <source>
        <dbReference type="ARBA" id="ARBA00022729"/>
    </source>
</evidence>
<feature type="chain" id="PRO_5035206673" evidence="4">
    <location>
        <begin position="24"/>
        <end position="755"/>
    </location>
</feature>
<dbReference type="Gene3D" id="2.60.40.2030">
    <property type="match status" value="1"/>
</dbReference>
<dbReference type="Gene3D" id="2.60.40.4070">
    <property type="match status" value="1"/>
</dbReference>
<dbReference type="InterPro" id="IPR003644">
    <property type="entry name" value="Calx_beta"/>
</dbReference>
<dbReference type="RefSeq" id="WP_216714709.1">
    <property type="nucleotide sequence ID" value="NZ_JACVEL010000013.1"/>
</dbReference>
<evidence type="ECO:0000256" key="4">
    <source>
        <dbReference type="SAM" id="SignalP"/>
    </source>
</evidence>
<reference evidence="6" key="1">
    <citation type="submission" date="2020-09" db="EMBL/GenBank/DDBJ databases">
        <title>Taishania pollutisoli gen. nov., sp. nov., Isolated from Tetrabromobisphenol A-Contaminated Soil.</title>
        <authorList>
            <person name="Chen Q."/>
        </authorList>
    </citation>
    <scope>NUCLEOTIDE SEQUENCE</scope>
    <source>
        <strain evidence="6">CZZ-1</strain>
    </source>
</reference>
<dbReference type="SUPFAM" id="SSF49299">
    <property type="entry name" value="PKD domain"/>
    <property type="match status" value="1"/>
</dbReference>
<feature type="domain" description="Calx-beta" evidence="5">
    <location>
        <begin position="272"/>
        <end position="365"/>
    </location>
</feature>
<dbReference type="GO" id="GO:0016020">
    <property type="term" value="C:membrane"/>
    <property type="evidence" value="ECO:0007669"/>
    <property type="project" value="InterPro"/>
</dbReference>
<gene>
    <name evidence="6" type="ORF">H9Y05_14615</name>
</gene>
<dbReference type="Proteomes" id="UP000652681">
    <property type="component" value="Unassembled WGS sequence"/>
</dbReference>
<dbReference type="InterPro" id="IPR035986">
    <property type="entry name" value="PKD_dom_sf"/>
</dbReference>
<dbReference type="InterPro" id="IPR049804">
    <property type="entry name" value="Choice_anch_L"/>
</dbReference>
<dbReference type="InterPro" id="IPR013783">
    <property type="entry name" value="Ig-like_fold"/>
</dbReference>
<dbReference type="Pfam" id="PF03160">
    <property type="entry name" value="Calx-beta"/>
    <property type="match status" value="1"/>
</dbReference>
<keyword evidence="2" id="KW-0677">Repeat</keyword>
<evidence type="ECO:0000256" key="2">
    <source>
        <dbReference type="ARBA" id="ARBA00022737"/>
    </source>
</evidence>
<organism evidence="6 7">
    <name type="scientific">Taishania pollutisoli</name>
    <dbReference type="NCBI Taxonomy" id="2766479"/>
    <lineage>
        <taxon>Bacteria</taxon>
        <taxon>Pseudomonadati</taxon>
        <taxon>Bacteroidota</taxon>
        <taxon>Flavobacteriia</taxon>
        <taxon>Flavobacteriales</taxon>
        <taxon>Crocinitomicaceae</taxon>
        <taxon>Taishania</taxon>
    </lineage>
</organism>
<dbReference type="Pfam" id="PF13585">
    <property type="entry name" value="CHU_C"/>
    <property type="match status" value="1"/>
</dbReference>
<dbReference type="NCBIfam" id="NF038133">
    <property type="entry name" value="choice_anch_L"/>
    <property type="match status" value="1"/>
</dbReference>
<dbReference type="EMBL" id="JACVEL010000013">
    <property type="protein sequence ID" value="MBC9813706.1"/>
    <property type="molecule type" value="Genomic_DNA"/>
</dbReference>
<comment type="caution">
    <text evidence="6">The sequence shown here is derived from an EMBL/GenBank/DDBJ whole genome shotgun (WGS) entry which is preliminary data.</text>
</comment>
<keyword evidence="3" id="KW-0106">Calcium</keyword>
<protein>
    <submittedName>
        <fullName evidence="6">Choice-of-anchor L domain-containing protein</fullName>
    </submittedName>
</protein>
<evidence type="ECO:0000256" key="3">
    <source>
        <dbReference type="ARBA" id="ARBA00022837"/>
    </source>
</evidence>
<feature type="signal peptide" evidence="4">
    <location>
        <begin position="1"/>
        <end position="23"/>
    </location>
</feature>
<evidence type="ECO:0000259" key="5">
    <source>
        <dbReference type="Pfam" id="PF03160"/>
    </source>
</evidence>
<evidence type="ECO:0000313" key="7">
    <source>
        <dbReference type="Proteomes" id="UP000652681"/>
    </source>
</evidence>
<sequence length="755" mass="80465">MTKLITRITTVGLALFYSFGINAQTTITYQNTMNPNDLVQNVLLGFGVTASNVTFNNDPGTMMQGNARSFTATNFPYSQGVYIRTLGGDDVSSDSDLNAISTNDITNGGILEFDFVAAGNNLSFNYMFASEEYPDYVCSEFNDVFGFFISGPGINGPYSNNAENIALIPNTNIPVAINTVNSGTPGIFGTAFDCAAQDPNWQSNSVYYTTQYATYSGEGYNGGTVSLPSEITLQCGETYHIKIAVANVGDGALDSGVYLEANSFVSDAVQVVVATVTGDTTVFEGCTDASIYFIRPQSQINDTLTIDYTIGGTATMGTDYNNLPNPITFLPGQDTIIVTITPIADGIPDNNETITITAQIVNACGDTITSTGTLIILDSVDLTLTYTNPTVFCINDSVPVPVIASGGFGPYTYEWSNGAVGDTAYLATVDSVQGTIEYYVTATDACGYTGTDTVLVTVDQSLVIDSILSTPATCLPIGTVATQTFPYGAHLQNPGNQNSYDLTFDWTYEHDTTFIFPNQSSLNNLSGGWYYLELTDNVANCTVNDSVFVDVVDVPFASVTAEPGAGCTPLEVTFSNSSQNSNQYFWDFGNGNGTVTNDLSSVNQTFDVTSIVQLVASNGDVNCNDTTTILVEIVTCGCTDPIAINYNMAAVIDDGSCIYPNPTVTAPNVITLNGDNVNDVFFLTTEYAASIELIIVDRWGNVVYSGVGNQTTPPTWNGRNASGKMVSDGVYFYKYTIGGILGEVLEGHGFLTVVK</sequence>
<dbReference type="GO" id="GO:0007154">
    <property type="term" value="P:cell communication"/>
    <property type="evidence" value="ECO:0007669"/>
    <property type="project" value="InterPro"/>
</dbReference>
<evidence type="ECO:0000313" key="6">
    <source>
        <dbReference type="EMBL" id="MBC9813706.1"/>
    </source>
</evidence>
<proteinExistence type="predicted"/>
<dbReference type="AlphaFoldDB" id="A0A8J6TY93"/>
<keyword evidence="7" id="KW-1185">Reference proteome</keyword>
<name>A0A8J6TY93_9FLAO</name>
<dbReference type="SUPFAM" id="SSF141072">
    <property type="entry name" value="CalX-like"/>
    <property type="match status" value="1"/>
</dbReference>
<keyword evidence="1 4" id="KW-0732">Signal</keyword>
<accession>A0A8J6TY93</accession>
<dbReference type="Gene3D" id="2.60.40.10">
    <property type="entry name" value="Immunoglobulins"/>
    <property type="match status" value="1"/>
</dbReference>